<evidence type="ECO:0000313" key="1">
    <source>
        <dbReference type="EMBL" id="ACU16603.1"/>
    </source>
</evidence>
<accession>C6T4J3</accession>
<reference evidence="1" key="1">
    <citation type="submission" date="2009-08" db="EMBL/GenBank/DDBJ databases">
        <authorList>
            <person name="Cheung F."/>
            <person name="Xiao Y."/>
            <person name="Chan A."/>
            <person name="Moskal W."/>
            <person name="Town C.D."/>
        </authorList>
    </citation>
    <scope>NUCLEOTIDE SEQUENCE</scope>
</reference>
<name>C6T4J3_SOYBN</name>
<proteinExistence type="evidence at transcript level"/>
<dbReference type="AlphaFoldDB" id="C6T4J3"/>
<sequence>MEERFGVVLAAESNDRERDPQRHTVFLVLLRAKMEPTD</sequence>
<protein>
    <submittedName>
        <fullName evidence="1">Uncharacterized protein</fullName>
    </submittedName>
</protein>
<dbReference type="EMBL" id="BT092354">
    <property type="protein sequence ID" value="ACU16603.1"/>
    <property type="molecule type" value="mRNA"/>
</dbReference>
<organism evidence="1">
    <name type="scientific">Glycine max</name>
    <name type="common">Soybean</name>
    <name type="synonym">Glycine hispida</name>
    <dbReference type="NCBI Taxonomy" id="3847"/>
    <lineage>
        <taxon>Eukaryota</taxon>
        <taxon>Viridiplantae</taxon>
        <taxon>Streptophyta</taxon>
        <taxon>Embryophyta</taxon>
        <taxon>Tracheophyta</taxon>
        <taxon>Spermatophyta</taxon>
        <taxon>Magnoliopsida</taxon>
        <taxon>eudicotyledons</taxon>
        <taxon>Gunneridae</taxon>
        <taxon>Pentapetalae</taxon>
        <taxon>rosids</taxon>
        <taxon>fabids</taxon>
        <taxon>Fabales</taxon>
        <taxon>Fabaceae</taxon>
        <taxon>Papilionoideae</taxon>
        <taxon>50 kb inversion clade</taxon>
        <taxon>NPAAA clade</taxon>
        <taxon>indigoferoid/millettioid clade</taxon>
        <taxon>Phaseoleae</taxon>
        <taxon>Glycine</taxon>
        <taxon>Glycine subgen. Soja</taxon>
    </lineage>
</organism>